<keyword evidence="3" id="KW-0418">Kinase</keyword>
<evidence type="ECO:0000313" key="6">
    <source>
        <dbReference type="EMBL" id="CAD8188014.1"/>
    </source>
</evidence>
<dbReference type="OMA" id="IGIMLYQ"/>
<dbReference type="GO" id="GO:0016020">
    <property type="term" value="C:membrane"/>
    <property type="evidence" value="ECO:0007669"/>
    <property type="project" value="TreeGrafter"/>
</dbReference>
<proteinExistence type="predicted"/>
<evidence type="ECO:0000256" key="2">
    <source>
        <dbReference type="ARBA" id="ARBA00022741"/>
    </source>
</evidence>
<dbReference type="AlphaFoldDB" id="A0A8S1WCQ8"/>
<dbReference type="InterPro" id="IPR045269">
    <property type="entry name" value="Atg1-like"/>
</dbReference>
<dbReference type="GO" id="GO:0004674">
    <property type="term" value="F:protein serine/threonine kinase activity"/>
    <property type="evidence" value="ECO:0007669"/>
    <property type="project" value="InterPro"/>
</dbReference>
<dbReference type="PANTHER" id="PTHR24348:SF22">
    <property type="entry name" value="NON-SPECIFIC SERINE_THREONINE PROTEIN KINASE"/>
    <property type="match status" value="1"/>
</dbReference>
<evidence type="ECO:0000256" key="4">
    <source>
        <dbReference type="ARBA" id="ARBA00022840"/>
    </source>
</evidence>
<feature type="domain" description="Protein kinase" evidence="5">
    <location>
        <begin position="20"/>
        <end position="294"/>
    </location>
</feature>
<keyword evidence="2" id="KW-0547">Nucleotide-binding</keyword>
<dbReference type="Proteomes" id="UP000683925">
    <property type="component" value="Unassembled WGS sequence"/>
</dbReference>
<dbReference type="OrthoDB" id="669224at2759"/>
<evidence type="ECO:0000313" key="7">
    <source>
        <dbReference type="Proteomes" id="UP000683925"/>
    </source>
</evidence>
<accession>A0A8S1WCQ8</accession>
<dbReference type="GO" id="GO:0005829">
    <property type="term" value="C:cytosol"/>
    <property type="evidence" value="ECO:0007669"/>
    <property type="project" value="TreeGrafter"/>
</dbReference>
<dbReference type="InterPro" id="IPR000719">
    <property type="entry name" value="Prot_kinase_dom"/>
</dbReference>
<gene>
    <name evidence="6" type="ORF">POCTA_138.1.T0910187</name>
</gene>
<dbReference type="GO" id="GO:0000407">
    <property type="term" value="C:phagophore assembly site"/>
    <property type="evidence" value="ECO:0007669"/>
    <property type="project" value="TreeGrafter"/>
</dbReference>
<dbReference type="EMBL" id="CAJJDP010000090">
    <property type="protein sequence ID" value="CAD8188014.1"/>
    <property type="molecule type" value="Genomic_DNA"/>
</dbReference>
<dbReference type="GO" id="GO:0000045">
    <property type="term" value="P:autophagosome assembly"/>
    <property type="evidence" value="ECO:0007669"/>
    <property type="project" value="TreeGrafter"/>
</dbReference>
<dbReference type="GO" id="GO:0005776">
    <property type="term" value="C:autophagosome"/>
    <property type="evidence" value="ECO:0007669"/>
    <property type="project" value="TreeGrafter"/>
</dbReference>
<comment type="caution">
    <text evidence="6">The sequence shown here is derived from an EMBL/GenBank/DDBJ whole genome shotgun (WGS) entry which is preliminary data.</text>
</comment>
<dbReference type="SMART" id="SM00220">
    <property type="entry name" value="S_TKc"/>
    <property type="match status" value="1"/>
</dbReference>
<keyword evidence="1" id="KW-0808">Transferase</keyword>
<dbReference type="CDD" id="cd00180">
    <property type="entry name" value="PKc"/>
    <property type="match status" value="1"/>
</dbReference>
<dbReference type="GO" id="GO:0010506">
    <property type="term" value="P:regulation of autophagy"/>
    <property type="evidence" value="ECO:0007669"/>
    <property type="project" value="InterPro"/>
</dbReference>
<protein>
    <recommendedName>
        <fullName evidence="5">Protein kinase domain-containing protein</fullName>
    </recommendedName>
</protein>
<dbReference type="GO" id="GO:0005524">
    <property type="term" value="F:ATP binding"/>
    <property type="evidence" value="ECO:0007669"/>
    <property type="project" value="UniProtKB-KW"/>
</dbReference>
<reference evidence="6" key="1">
    <citation type="submission" date="2021-01" db="EMBL/GenBank/DDBJ databases">
        <authorList>
            <consortium name="Genoscope - CEA"/>
            <person name="William W."/>
        </authorList>
    </citation>
    <scope>NUCLEOTIDE SEQUENCE</scope>
</reference>
<organism evidence="6 7">
    <name type="scientific">Paramecium octaurelia</name>
    <dbReference type="NCBI Taxonomy" id="43137"/>
    <lineage>
        <taxon>Eukaryota</taxon>
        <taxon>Sar</taxon>
        <taxon>Alveolata</taxon>
        <taxon>Ciliophora</taxon>
        <taxon>Intramacronucleata</taxon>
        <taxon>Oligohymenophorea</taxon>
        <taxon>Peniculida</taxon>
        <taxon>Parameciidae</taxon>
        <taxon>Paramecium</taxon>
    </lineage>
</organism>
<evidence type="ECO:0000256" key="3">
    <source>
        <dbReference type="ARBA" id="ARBA00022777"/>
    </source>
</evidence>
<dbReference type="PROSITE" id="PS50011">
    <property type="entry name" value="PROTEIN_KINASE_DOM"/>
    <property type="match status" value="1"/>
</dbReference>
<dbReference type="PANTHER" id="PTHR24348">
    <property type="entry name" value="SERINE/THREONINE-PROTEIN KINASE UNC-51-RELATED"/>
    <property type="match status" value="1"/>
</dbReference>
<dbReference type="Pfam" id="PF00069">
    <property type="entry name" value="Pkinase"/>
    <property type="match status" value="1"/>
</dbReference>
<keyword evidence="4" id="KW-0067">ATP-binding</keyword>
<name>A0A8S1WCQ8_PAROT</name>
<evidence type="ECO:0000259" key="5">
    <source>
        <dbReference type="PROSITE" id="PS50011"/>
    </source>
</evidence>
<evidence type="ECO:0000256" key="1">
    <source>
        <dbReference type="ARBA" id="ARBA00022679"/>
    </source>
</evidence>
<keyword evidence="7" id="KW-1185">Reference proteome</keyword>
<sequence length="480" mass="56637">MSLFSYNEDTMELTIDEFIIHTERVISRVAYGVFVDCTKITTKETLCAKITSFEINNSKCEKEMRMIDTLRTAYLTNQNLVKVYLCLPYQEKLIVIMEKCVTNLEDELKKKGNFGSEEVINILKQLLNGYLPLYQKQIIHRHIKPREILISYDFQGKPIYKLSCSKIYLCQKKSNLTKVGIPLFEPPELNYMVTDTDLDQKLLQLKKIPKGKSQVDVYPIGLMLYYCLFGQYPSRPTTWLEFRSFFNNLKVHPIKIEDKSQNINSDLQEMIERMIVYNPLERITFLEIYSSKLIGIQTQQPVKLFKLTINPESKPKLQDQFSKFNQQQDDQKPLFPCSPIPNDNIEQPSFQQSTTIQQQAQFQQNNEIQIDEYNDSQNYLKAQLSENSLLYSKDTQNLLRQALESIQQFNHEKINTDSVKLMKYFKYEENGSYYTLGFLKFYYCLIIRANKEIIRKQFASEQELRQEITNILEKNDHNIY</sequence>